<keyword evidence="1" id="KW-0175">Coiled coil</keyword>
<dbReference type="Proteomes" id="UP001595772">
    <property type="component" value="Unassembled WGS sequence"/>
</dbReference>
<proteinExistence type="predicted"/>
<keyword evidence="2" id="KW-0472">Membrane</keyword>
<evidence type="ECO:0000313" key="3">
    <source>
        <dbReference type="EMBL" id="MFC4023610.1"/>
    </source>
</evidence>
<gene>
    <name evidence="3" type="ORF">ACFOUV_07215</name>
</gene>
<keyword evidence="2" id="KW-0812">Transmembrane</keyword>
<protein>
    <submittedName>
        <fullName evidence="3">Uncharacterized protein</fullName>
    </submittedName>
</protein>
<organism evidence="3 4">
    <name type="scientific">Oceanobacillus longus</name>
    <dbReference type="NCBI Taxonomy" id="930120"/>
    <lineage>
        <taxon>Bacteria</taxon>
        <taxon>Bacillati</taxon>
        <taxon>Bacillota</taxon>
        <taxon>Bacilli</taxon>
        <taxon>Bacillales</taxon>
        <taxon>Bacillaceae</taxon>
        <taxon>Oceanobacillus</taxon>
    </lineage>
</organism>
<reference evidence="4" key="1">
    <citation type="journal article" date="2019" name="Int. J. Syst. Evol. Microbiol.">
        <title>The Global Catalogue of Microorganisms (GCM) 10K type strain sequencing project: providing services to taxonomists for standard genome sequencing and annotation.</title>
        <authorList>
            <consortium name="The Broad Institute Genomics Platform"/>
            <consortium name="The Broad Institute Genome Sequencing Center for Infectious Disease"/>
            <person name="Wu L."/>
            <person name="Ma J."/>
        </authorList>
    </citation>
    <scope>NUCLEOTIDE SEQUENCE [LARGE SCALE GENOMIC DNA]</scope>
    <source>
        <strain evidence="4">IBRC-M 10703</strain>
    </source>
</reference>
<evidence type="ECO:0000313" key="4">
    <source>
        <dbReference type="Proteomes" id="UP001595772"/>
    </source>
</evidence>
<sequence length="228" mass="24582">MKAFVKTKKFWIITGGIIGSILLFFIAYVIGESGAEVALEEEKVTHEELTSKMEELEENVTELEGQIADAESTLADTESKVAGEEKTLSERQDEVEEALALVSERDGLVDELTRIENEVGSRQSDLEALDSDILNKQDELASLEGQIIEKSGEPINLLAGEWIVGLDLPAARYQASGSSNFVVYSAGGGLVVNTILGDSSVGDGDYVFFAKDGYRIESSAPATLTPVE</sequence>
<accession>A0ABV8GV97</accession>
<keyword evidence="2" id="KW-1133">Transmembrane helix</keyword>
<dbReference type="Gene3D" id="1.10.287.1490">
    <property type="match status" value="1"/>
</dbReference>
<feature type="coiled-coil region" evidence="1">
    <location>
        <begin position="39"/>
        <end position="87"/>
    </location>
</feature>
<evidence type="ECO:0000256" key="2">
    <source>
        <dbReference type="SAM" id="Phobius"/>
    </source>
</evidence>
<comment type="caution">
    <text evidence="3">The sequence shown here is derived from an EMBL/GenBank/DDBJ whole genome shotgun (WGS) entry which is preliminary data.</text>
</comment>
<dbReference type="RefSeq" id="WP_379496111.1">
    <property type="nucleotide sequence ID" value="NZ_JBHSAO010000004.1"/>
</dbReference>
<name>A0ABV8GV97_9BACI</name>
<keyword evidence="4" id="KW-1185">Reference proteome</keyword>
<evidence type="ECO:0000256" key="1">
    <source>
        <dbReference type="SAM" id="Coils"/>
    </source>
</evidence>
<feature type="transmembrane region" description="Helical" evidence="2">
    <location>
        <begin position="12"/>
        <end position="31"/>
    </location>
</feature>
<dbReference type="EMBL" id="JBHSAO010000004">
    <property type="protein sequence ID" value="MFC4023610.1"/>
    <property type="molecule type" value="Genomic_DNA"/>
</dbReference>